<dbReference type="EMBL" id="CM042885">
    <property type="protein sequence ID" value="KAI4363675.1"/>
    <property type="molecule type" value="Genomic_DNA"/>
</dbReference>
<organism evidence="1 2">
    <name type="scientific">Melastoma candidum</name>
    <dbReference type="NCBI Taxonomy" id="119954"/>
    <lineage>
        <taxon>Eukaryota</taxon>
        <taxon>Viridiplantae</taxon>
        <taxon>Streptophyta</taxon>
        <taxon>Embryophyta</taxon>
        <taxon>Tracheophyta</taxon>
        <taxon>Spermatophyta</taxon>
        <taxon>Magnoliopsida</taxon>
        <taxon>eudicotyledons</taxon>
        <taxon>Gunneridae</taxon>
        <taxon>Pentapetalae</taxon>
        <taxon>rosids</taxon>
        <taxon>malvids</taxon>
        <taxon>Myrtales</taxon>
        <taxon>Melastomataceae</taxon>
        <taxon>Melastomatoideae</taxon>
        <taxon>Melastomateae</taxon>
        <taxon>Melastoma</taxon>
    </lineage>
</organism>
<keyword evidence="2" id="KW-1185">Reference proteome</keyword>
<comment type="caution">
    <text evidence="1">The sequence shown here is derived from an EMBL/GenBank/DDBJ whole genome shotgun (WGS) entry which is preliminary data.</text>
</comment>
<accession>A0ACB9QBJ9</accession>
<dbReference type="Proteomes" id="UP001057402">
    <property type="component" value="Chromosome 6"/>
</dbReference>
<reference evidence="2" key="1">
    <citation type="journal article" date="2023" name="Front. Plant Sci.">
        <title>Chromosomal-level genome assembly of Melastoma candidum provides insights into trichome evolution.</title>
        <authorList>
            <person name="Zhong Y."/>
            <person name="Wu W."/>
            <person name="Sun C."/>
            <person name="Zou P."/>
            <person name="Liu Y."/>
            <person name="Dai S."/>
            <person name="Zhou R."/>
        </authorList>
    </citation>
    <scope>NUCLEOTIDE SEQUENCE [LARGE SCALE GENOMIC DNA]</scope>
</reference>
<name>A0ACB9QBJ9_9MYRT</name>
<gene>
    <name evidence="1" type="ORF">MLD38_019863</name>
</gene>
<evidence type="ECO:0000313" key="2">
    <source>
        <dbReference type="Proteomes" id="UP001057402"/>
    </source>
</evidence>
<evidence type="ECO:0000313" key="1">
    <source>
        <dbReference type="EMBL" id="KAI4363675.1"/>
    </source>
</evidence>
<proteinExistence type="predicted"/>
<sequence length="66" mass="7770">MFQIQERRDGDREFLLAYPLVLNLHRVSGFRGALEPCEELGRVACSLYILSIRRVDLRQNIRLCFC</sequence>
<protein>
    <submittedName>
        <fullName evidence="1">Uncharacterized protein</fullName>
    </submittedName>
</protein>